<evidence type="ECO:0000256" key="7">
    <source>
        <dbReference type="ARBA" id="ARBA00023002"/>
    </source>
</evidence>
<dbReference type="GO" id="GO:0000293">
    <property type="term" value="F:ferric-chelate reductase activity"/>
    <property type="evidence" value="ECO:0007669"/>
    <property type="project" value="UniProtKB-ARBA"/>
</dbReference>
<dbReference type="STRING" id="2512241.A0A553HYL0"/>
<keyword evidence="3" id="KW-0813">Transport</keyword>
<dbReference type="EMBL" id="VFLP01000032">
    <property type="protein sequence ID" value="TRX93035.1"/>
    <property type="molecule type" value="Genomic_DNA"/>
</dbReference>
<evidence type="ECO:0000313" key="14">
    <source>
        <dbReference type="EMBL" id="TRX93035.1"/>
    </source>
</evidence>
<dbReference type="PANTHER" id="PTHR32361:SF9">
    <property type="entry name" value="FERRIC REDUCTASE TRANSMEMBRANE COMPONENT 3-RELATED"/>
    <property type="match status" value="1"/>
</dbReference>
<proteinExistence type="inferred from homology"/>
<feature type="transmembrane region" description="Helical" evidence="11">
    <location>
        <begin position="375"/>
        <end position="397"/>
    </location>
</feature>
<comment type="subcellular location">
    <subcellularLocation>
        <location evidence="1">Membrane</location>
        <topology evidence="1">Multi-pass membrane protein</topology>
    </subcellularLocation>
</comment>
<dbReference type="Gene3D" id="3.40.50.80">
    <property type="entry name" value="Nucleotide-binding domain of ferredoxin-NADP reductase (FNR) module"/>
    <property type="match status" value="1"/>
</dbReference>
<dbReference type="InterPro" id="IPR013112">
    <property type="entry name" value="FAD-bd_8"/>
</dbReference>
<evidence type="ECO:0000256" key="5">
    <source>
        <dbReference type="ARBA" id="ARBA00022982"/>
    </source>
</evidence>
<keyword evidence="10" id="KW-0325">Glycoprotein</keyword>
<dbReference type="InterPro" id="IPR013121">
    <property type="entry name" value="Fe_red_NAD-bd_6"/>
</dbReference>
<keyword evidence="5" id="KW-0249">Electron transport</keyword>
<dbReference type="SUPFAM" id="SSF52343">
    <property type="entry name" value="Ferredoxin reductase-like, C-terminal NADP-linked domain"/>
    <property type="match status" value="1"/>
</dbReference>
<dbReference type="AlphaFoldDB" id="A0A553HYL0"/>
<dbReference type="GO" id="GO:0015677">
    <property type="term" value="P:copper ion import"/>
    <property type="evidence" value="ECO:0007669"/>
    <property type="project" value="TreeGrafter"/>
</dbReference>
<keyword evidence="15" id="KW-1185">Reference proteome</keyword>
<gene>
    <name evidence="14" type="ORF">FHL15_006173</name>
</gene>
<keyword evidence="4 11" id="KW-0812">Transmembrane</keyword>
<comment type="caution">
    <text evidence="14">The sequence shown here is derived from an EMBL/GenBank/DDBJ whole genome shotgun (WGS) entry which is preliminary data.</text>
</comment>
<evidence type="ECO:0000256" key="2">
    <source>
        <dbReference type="ARBA" id="ARBA00006278"/>
    </source>
</evidence>
<accession>A0A553HYL0</accession>
<dbReference type="CDD" id="cd06186">
    <property type="entry name" value="NOX_Duox_like_FAD_NADP"/>
    <property type="match status" value="1"/>
</dbReference>
<keyword evidence="6 11" id="KW-1133">Transmembrane helix</keyword>
<dbReference type="GO" id="GO:0006826">
    <property type="term" value="P:iron ion transport"/>
    <property type="evidence" value="ECO:0007669"/>
    <property type="project" value="TreeGrafter"/>
</dbReference>
<feature type="signal peptide" evidence="12">
    <location>
        <begin position="1"/>
        <end position="21"/>
    </location>
</feature>
<dbReference type="PANTHER" id="PTHR32361">
    <property type="entry name" value="FERRIC/CUPRIC REDUCTASE TRANSMEMBRANE COMPONENT"/>
    <property type="match status" value="1"/>
</dbReference>
<feature type="transmembrane region" description="Helical" evidence="11">
    <location>
        <begin position="294"/>
        <end position="315"/>
    </location>
</feature>
<dbReference type="Pfam" id="PF08022">
    <property type="entry name" value="FAD_binding_8"/>
    <property type="match status" value="1"/>
</dbReference>
<sequence>MISSFALLSLSLLLLIRDVSGADNGIIGFGLSLYQDSCCLACHDSLSSLYLSCTTFSDNSDMSGMHGSMKRDMEMDMGMMGTTSEECRTSNMPWLRTMAYCIKQACTPHGYTEERQAKCFSVHAVAGASEPTFLDSLPATAPTVELSEHAMWLNTTSLVNYDLYHTTHGTLEEFARSEYIHSRYSITLYLIVIGVCLIWGVKIQLASVFPRTNRQLQDSTIVSNLRQHIALPALFGFRHLEPLPANLGYVPGRALGISIGIYIVLNILFSSISFSSFQPNVYWPSQQFELCEYVGNRTGILSLVNLSIAILFAGRNNILIAITGWSQTTFLTLHRWAARVATLQAIVHSAAYTLQYVDPGYDGAATYAEKAAEPFYWWGIIGTIALSLATAFAVLPLRITLYELFLTVHIILIILALVACWYHLVPHFGFKFGYQVWLYLCFAFWSADRFVRLARIVYYNRLGNAKAIVEVIPGCNILQVTVFPRVISGIGPGQHTFLYFPGLGKFWESHPFSIAAWKTRQSSVQLASSSLSNSDGNDVYSTGKQSGALSPATEVAFQRKSLATPHLEAVSHESQKYNDVSFQLLIRAHSGMTAALQRYLSSPSTVSSVGVSVYTEGCYAGHHATLQPLYTADTVLCLVGGLGITYALSFVQEYASGMSLEGEAAGETRGVMRRAKRFILAWSAKETAFIDHVKKNFLSNAHGVECLFWYTGSSEAEKSESASKAEVQEISSHSSKVTAGRMDIGTVIRSALEVEHHTTVLVCGPGQMADEARRQVVSCLKDGFSVDLIEEAFAW</sequence>
<evidence type="ECO:0000256" key="8">
    <source>
        <dbReference type="ARBA" id="ARBA00023065"/>
    </source>
</evidence>
<keyword evidence="8" id="KW-0406">Ion transport</keyword>
<feature type="transmembrane region" description="Helical" evidence="11">
    <location>
        <begin position="254"/>
        <end position="274"/>
    </location>
</feature>
<comment type="similarity">
    <text evidence="2">Belongs to the ferric reductase (FRE) family.</text>
</comment>
<evidence type="ECO:0000256" key="10">
    <source>
        <dbReference type="ARBA" id="ARBA00023180"/>
    </source>
</evidence>
<dbReference type="InterPro" id="IPR013130">
    <property type="entry name" value="Fe3_Rdtase_TM_dom"/>
</dbReference>
<evidence type="ECO:0000313" key="15">
    <source>
        <dbReference type="Proteomes" id="UP000319160"/>
    </source>
</evidence>
<evidence type="ECO:0000256" key="11">
    <source>
        <dbReference type="SAM" id="Phobius"/>
    </source>
</evidence>
<dbReference type="InterPro" id="IPR039261">
    <property type="entry name" value="FNR_nucleotide-bd"/>
</dbReference>
<evidence type="ECO:0000256" key="12">
    <source>
        <dbReference type="SAM" id="SignalP"/>
    </source>
</evidence>
<feature type="domain" description="FAD-binding FR-type" evidence="13">
    <location>
        <begin position="446"/>
        <end position="625"/>
    </location>
</feature>
<dbReference type="InterPro" id="IPR051410">
    <property type="entry name" value="Ferric/Cupric_Reductase"/>
</dbReference>
<evidence type="ECO:0000259" key="13">
    <source>
        <dbReference type="PROSITE" id="PS51384"/>
    </source>
</evidence>
<keyword evidence="12" id="KW-0732">Signal</keyword>
<dbReference type="InterPro" id="IPR017927">
    <property type="entry name" value="FAD-bd_FR_type"/>
</dbReference>
<dbReference type="OrthoDB" id="167398at2759"/>
<name>A0A553HYL0_9PEZI</name>
<dbReference type="Pfam" id="PF08030">
    <property type="entry name" value="NAD_binding_6"/>
    <property type="match status" value="1"/>
</dbReference>
<dbReference type="Proteomes" id="UP000319160">
    <property type="component" value="Unassembled WGS sequence"/>
</dbReference>
<keyword evidence="9 11" id="KW-0472">Membrane</keyword>
<evidence type="ECO:0000256" key="6">
    <source>
        <dbReference type="ARBA" id="ARBA00022989"/>
    </source>
</evidence>
<dbReference type="PROSITE" id="PS51384">
    <property type="entry name" value="FAD_FR"/>
    <property type="match status" value="1"/>
</dbReference>
<dbReference type="GO" id="GO:0005886">
    <property type="term" value="C:plasma membrane"/>
    <property type="evidence" value="ECO:0007669"/>
    <property type="project" value="TreeGrafter"/>
</dbReference>
<evidence type="ECO:0000256" key="9">
    <source>
        <dbReference type="ARBA" id="ARBA00023136"/>
    </source>
</evidence>
<dbReference type="SFLD" id="SFLDG01168">
    <property type="entry name" value="Ferric_reductase_subgroup_(FRE"/>
    <property type="match status" value="1"/>
</dbReference>
<evidence type="ECO:0000256" key="4">
    <source>
        <dbReference type="ARBA" id="ARBA00022692"/>
    </source>
</evidence>
<reference evidence="15" key="1">
    <citation type="submission" date="2019-06" db="EMBL/GenBank/DDBJ databases">
        <title>Draft genome sequence of the griseofulvin-producing fungus Xylaria cubensis strain G536.</title>
        <authorList>
            <person name="Mead M.E."/>
            <person name="Raja H.A."/>
            <person name="Steenwyk J.L."/>
            <person name="Knowles S.L."/>
            <person name="Oberlies N.H."/>
            <person name="Rokas A."/>
        </authorList>
    </citation>
    <scope>NUCLEOTIDE SEQUENCE [LARGE SCALE GENOMIC DNA]</scope>
    <source>
        <strain evidence="15">G536</strain>
    </source>
</reference>
<evidence type="ECO:0000256" key="3">
    <source>
        <dbReference type="ARBA" id="ARBA00022448"/>
    </source>
</evidence>
<feature type="transmembrane region" description="Helical" evidence="11">
    <location>
        <begin position="404"/>
        <end position="424"/>
    </location>
</feature>
<feature type="transmembrane region" description="Helical" evidence="11">
    <location>
        <begin position="186"/>
        <end position="205"/>
    </location>
</feature>
<dbReference type="GO" id="GO:0006879">
    <property type="term" value="P:intracellular iron ion homeostasis"/>
    <property type="evidence" value="ECO:0007669"/>
    <property type="project" value="TreeGrafter"/>
</dbReference>
<organism evidence="14 15">
    <name type="scientific">Xylaria flabelliformis</name>
    <dbReference type="NCBI Taxonomy" id="2512241"/>
    <lineage>
        <taxon>Eukaryota</taxon>
        <taxon>Fungi</taxon>
        <taxon>Dikarya</taxon>
        <taxon>Ascomycota</taxon>
        <taxon>Pezizomycotina</taxon>
        <taxon>Sordariomycetes</taxon>
        <taxon>Xylariomycetidae</taxon>
        <taxon>Xylariales</taxon>
        <taxon>Xylariaceae</taxon>
        <taxon>Xylaria</taxon>
    </lineage>
</organism>
<evidence type="ECO:0000256" key="1">
    <source>
        <dbReference type="ARBA" id="ARBA00004141"/>
    </source>
</evidence>
<dbReference type="SFLD" id="SFLDS00052">
    <property type="entry name" value="Ferric_Reductase_Domain"/>
    <property type="match status" value="1"/>
</dbReference>
<keyword evidence="7" id="KW-0560">Oxidoreductase</keyword>
<feature type="chain" id="PRO_5021844839" description="FAD-binding FR-type domain-containing protein" evidence="12">
    <location>
        <begin position="22"/>
        <end position="795"/>
    </location>
</feature>
<protein>
    <recommendedName>
        <fullName evidence="13">FAD-binding FR-type domain-containing protein</fullName>
    </recommendedName>
</protein>
<dbReference type="Pfam" id="PF01794">
    <property type="entry name" value="Ferric_reduct"/>
    <property type="match status" value="1"/>
</dbReference>